<evidence type="ECO:0000256" key="9">
    <source>
        <dbReference type="ARBA" id="ARBA00022840"/>
    </source>
</evidence>
<keyword evidence="8" id="KW-0547">Nucleotide-binding</keyword>
<dbReference type="GO" id="GO:0008033">
    <property type="term" value="P:tRNA processing"/>
    <property type="evidence" value="ECO:0007669"/>
    <property type="project" value="UniProtKB-KW"/>
</dbReference>
<keyword evidence="5" id="KW-0808">Transferase</keyword>
<evidence type="ECO:0000256" key="4">
    <source>
        <dbReference type="ARBA" id="ARBA00022490"/>
    </source>
</evidence>
<dbReference type="GO" id="GO:0005524">
    <property type="term" value="F:ATP binding"/>
    <property type="evidence" value="ECO:0007669"/>
    <property type="project" value="UniProtKB-KW"/>
</dbReference>
<name>H6REZ8_9BACT</name>
<comment type="catalytic activity">
    <reaction evidence="11">
        <text>L-threonine + hydrogencarbonate + ATP = L-threonylcarbamoyladenylate + diphosphate + H2O</text>
        <dbReference type="Rhea" id="RHEA:36407"/>
        <dbReference type="ChEBI" id="CHEBI:15377"/>
        <dbReference type="ChEBI" id="CHEBI:17544"/>
        <dbReference type="ChEBI" id="CHEBI:30616"/>
        <dbReference type="ChEBI" id="CHEBI:33019"/>
        <dbReference type="ChEBI" id="CHEBI:57926"/>
        <dbReference type="ChEBI" id="CHEBI:73682"/>
        <dbReference type="EC" id="2.7.7.87"/>
    </reaction>
</comment>
<proteinExistence type="inferred from homology"/>
<reference evidence="13" key="2">
    <citation type="submission" date="2012-02" db="EMBL/GenBank/DDBJ databases">
        <authorList>
            <person name="Genoscope - CEA"/>
        </authorList>
    </citation>
    <scope>NUCLEOTIDE SEQUENCE</scope>
</reference>
<dbReference type="Pfam" id="PF01300">
    <property type="entry name" value="Sua5_yciO_yrdC"/>
    <property type="match status" value="1"/>
</dbReference>
<dbReference type="GO" id="GO:0006450">
    <property type="term" value="P:regulation of translational fidelity"/>
    <property type="evidence" value="ECO:0007669"/>
    <property type="project" value="TreeGrafter"/>
</dbReference>
<evidence type="ECO:0000256" key="5">
    <source>
        <dbReference type="ARBA" id="ARBA00022679"/>
    </source>
</evidence>
<comment type="similarity">
    <text evidence="2">Belongs to the SUA5 family.</text>
</comment>
<protein>
    <recommendedName>
        <fullName evidence="10">L-threonylcarbamoyladenylate synthase</fullName>
        <ecNumber evidence="3">2.7.7.87</ecNumber>
    </recommendedName>
    <alternativeName>
        <fullName evidence="10">L-threonylcarbamoyladenylate synthase</fullName>
    </alternativeName>
</protein>
<dbReference type="SUPFAM" id="SSF55821">
    <property type="entry name" value="YrdC/RibB"/>
    <property type="match status" value="1"/>
</dbReference>
<dbReference type="GO" id="GO:0000049">
    <property type="term" value="F:tRNA binding"/>
    <property type="evidence" value="ECO:0007669"/>
    <property type="project" value="TreeGrafter"/>
</dbReference>
<keyword evidence="7" id="KW-0548">Nucleotidyltransferase</keyword>
<keyword evidence="4" id="KW-0963">Cytoplasm</keyword>
<gene>
    <name evidence="13" type="ORF">VIS_S18BPA60007</name>
</gene>
<evidence type="ECO:0000256" key="3">
    <source>
        <dbReference type="ARBA" id="ARBA00012584"/>
    </source>
</evidence>
<keyword evidence="9" id="KW-0067">ATP-binding</keyword>
<comment type="subcellular location">
    <subcellularLocation>
        <location evidence="1">Cytoplasm</location>
    </subcellularLocation>
</comment>
<evidence type="ECO:0000256" key="10">
    <source>
        <dbReference type="ARBA" id="ARBA00029774"/>
    </source>
</evidence>
<dbReference type="EMBL" id="FO117585">
    <property type="protein sequence ID" value="CCF99609.1"/>
    <property type="molecule type" value="Genomic_DNA"/>
</dbReference>
<evidence type="ECO:0000313" key="13">
    <source>
        <dbReference type="EMBL" id="CCF99609.1"/>
    </source>
</evidence>
<dbReference type="PANTHER" id="PTHR17490:SF16">
    <property type="entry name" value="THREONYLCARBAMOYL-AMP SYNTHASE"/>
    <property type="match status" value="1"/>
</dbReference>
<dbReference type="AlphaFoldDB" id="H6REZ8"/>
<dbReference type="PANTHER" id="PTHR17490">
    <property type="entry name" value="SUA5"/>
    <property type="match status" value="1"/>
</dbReference>
<dbReference type="InterPro" id="IPR006070">
    <property type="entry name" value="Sua5-like_dom"/>
</dbReference>
<keyword evidence="6" id="KW-0819">tRNA processing</keyword>
<evidence type="ECO:0000259" key="12">
    <source>
        <dbReference type="PROSITE" id="PS51163"/>
    </source>
</evidence>
<dbReference type="InterPro" id="IPR050156">
    <property type="entry name" value="TC-AMP_synthase_SUA5"/>
</dbReference>
<organism evidence="13">
    <name type="scientific">uncultured Flavobacteriia bacterium</name>
    <dbReference type="NCBI Taxonomy" id="212695"/>
    <lineage>
        <taxon>Bacteria</taxon>
        <taxon>Pseudomonadati</taxon>
        <taxon>Bacteroidota</taxon>
        <taxon>Flavobacteriia</taxon>
        <taxon>environmental samples</taxon>
    </lineage>
</organism>
<dbReference type="InterPro" id="IPR017945">
    <property type="entry name" value="DHBP_synth_RibB-like_a/b_dom"/>
</dbReference>
<dbReference type="GO" id="GO:0061710">
    <property type="term" value="F:L-threonylcarbamoyladenylate synthase"/>
    <property type="evidence" value="ECO:0007669"/>
    <property type="project" value="UniProtKB-EC"/>
</dbReference>
<sequence length="198" mass="21463">MASSRKSSEPWHDDARHAARVLRQGGILLHATDTVWGLACDATNDDAVKRLNELKSRHPEHPVLVLVADEGHVEELVPSVPEAAWDLMEHADRPTTVVYPEGRGVSPLLLGSNGSLAIRCIRDPYSAYVIRGLGKPIASTSANVTGDPTPRGFRDISAMLREGVDHVSTHRQQEAAGAGQPSMMVAFDVAGRFSFVRK</sequence>
<evidence type="ECO:0000256" key="7">
    <source>
        <dbReference type="ARBA" id="ARBA00022695"/>
    </source>
</evidence>
<evidence type="ECO:0000256" key="6">
    <source>
        <dbReference type="ARBA" id="ARBA00022694"/>
    </source>
</evidence>
<reference evidence="13" key="1">
    <citation type="journal article" date="2012" name="Environ. Microbiol.">
        <title>Genomic content of uncultured Bacteroidetes from contrasting oceanic provinces in the North Atlantic Ocean.</title>
        <authorList>
            <person name="Gomez-Pereira P.R."/>
            <person name="Schuler M."/>
            <person name="Fuchs B.M."/>
            <person name="Bennke C."/>
            <person name="Teeling H."/>
            <person name="Waldmann J."/>
            <person name="Richter M."/>
            <person name="Barbe V."/>
            <person name="Bataille E."/>
            <person name="Glockner F.O."/>
            <person name="Amann R."/>
        </authorList>
    </citation>
    <scope>NUCLEOTIDE SEQUENCE</scope>
</reference>
<evidence type="ECO:0000256" key="1">
    <source>
        <dbReference type="ARBA" id="ARBA00004496"/>
    </source>
</evidence>
<evidence type="ECO:0000256" key="11">
    <source>
        <dbReference type="ARBA" id="ARBA00048366"/>
    </source>
</evidence>
<evidence type="ECO:0000256" key="2">
    <source>
        <dbReference type="ARBA" id="ARBA00007663"/>
    </source>
</evidence>
<dbReference type="EC" id="2.7.7.87" evidence="3"/>
<dbReference type="Gene3D" id="3.90.870.10">
    <property type="entry name" value="DHBP synthase"/>
    <property type="match status" value="1"/>
</dbReference>
<dbReference type="GO" id="GO:0003725">
    <property type="term" value="F:double-stranded RNA binding"/>
    <property type="evidence" value="ECO:0007669"/>
    <property type="project" value="InterPro"/>
</dbReference>
<dbReference type="PROSITE" id="PS51163">
    <property type="entry name" value="YRDC"/>
    <property type="match status" value="1"/>
</dbReference>
<evidence type="ECO:0000256" key="8">
    <source>
        <dbReference type="ARBA" id="ARBA00022741"/>
    </source>
</evidence>
<feature type="domain" description="YrdC-like" evidence="12">
    <location>
        <begin position="12"/>
        <end position="198"/>
    </location>
</feature>
<dbReference type="GO" id="GO:0005737">
    <property type="term" value="C:cytoplasm"/>
    <property type="evidence" value="ECO:0007669"/>
    <property type="project" value="UniProtKB-SubCell"/>
</dbReference>
<accession>H6REZ8</accession>